<dbReference type="InterPro" id="IPR041664">
    <property type="entry name" value="AAA_16"/>
</dbReference>
<dbReference type="InterPro" id="IPR016032">
    <property type="entry name" value="Sig_transdc_resp-reg_C-effctor"/>
</dbReference>
<dbReference type="SUPFAM" id="SSF52540">
    <property type="entry name" value="P-loop containing nucleoside triphosphate hydrolases"/>
    <property type="match status" value="1"/>
</dbReference>
<keyword evidence="4" id="KW-0804">Transcription</keyword>
<dbReference type="GO" id="GO:0006355">
    <property type="term" value="P:regulation of DNA-templated transcription"/>
    <property type="evidence" value="ECO:0007669"/>
    <property type="project" value="InterPro"/>
</dbReference>
<dbReference type="Pfam" id="PF13191">
    <property type="entry name" value="AAA_16"/>
    <property type="match status" value="1"/>
</dbReference>
<dbReference type="InterPro" id="IPR001867">
    <property type="entry name" value="OmpR/PhoB-type_DNA-bd"/>
</dbReference>
<dbReference type="PANTHER" id="PTHR35807">
    <property type="entry name" value="TRANSCRIPTIONAL REGULATOR REDD-RELATED"/>
    <property type="match status" value="1"/>
</dbReference>
<keyword evidence="3 5" id="KW-0238">DNA-binding</keyword>
<dbReference type="InterPro" id="IPR011990">
    <property type="entry name" value="TPR-like_helical_dom_sf"/>
</dbReference>
<dbReference type="SMART" id="SM01043">
    <property type="entry name" value="BTAD"/>
    <property type="match status" value="1"/>
</dbReference>
<evidence type="ECO:0000256" key="2">
    <source>
        <dbReference type="ARBA" id="ARBA00023015"/>
    </source>
</evidence>
<dbReference type="Proteomes" id="UP000294927">
    <property type="component" value="Unassembled WGS sequence"/>
</dbReference>
<evidence type="ECO:0000256" key="5">
    <source>
        <dbReference type="PROSITE-ProRule" id="PRU01091"/>
    </source>
</evidence>
<dbReference type="RefSeq" id="WP_424923903.1">
    <property type="nucleotide sequence ID" value="NZ_SOCP01000009.1"/>
</dbReference>
<comment type="caution">
    <text evidence="8">The sequence shown here is derived from an EMBL/GenBank/DDBJ whole genome shotgun (WGS) entry which is preliminary data.</text>
</comment>
<proteinExistence type="inferred from homology"/>
<feature type="compositionally biased region" description="Gly residues" evidence="6">
    <location>
        <begin position="265"/>
        <end position="283"/>
    </location>
</feature>
<dbReference type="GO" id="GO:0000160">
    <property type="term" value="P:phosphorelay signal transduction system"/>
    <property type="evidence" value="ECO:0007669"/>
    <property type="project" value="InterPro"/>
</dbReference>
<dbReference type="InterPro" id="IPR051677">
    <property type="entry name" value="AfsR-DnrI-RedD_regulator"/>
</dbReference>
<feature type="DNA-binding region" description="OmpR/PhoB-type" evidence="5">
    <location>
        <begin position="1"/>
        <end position="97"/>
    </location>
</feature>
<comment type="similarity">
    <text evidence="1">Belongs to the AfsR/DnrI/RedD regulatory family.</text>
</comment>
<evidence type="ECO:0000256" key="3">
    <source>
        <dbReference type="ARBA" id="ARBA00023125"/>
    </source>
</evidence>
<dbReference type="InterPro" id="IPR027417">
    <property type="entry name" value="P-loop_NTPase"/>
</dbReference>
<keyword evidence="9" id="KW-1185">Reference proteome</keyword>
<dbReference type="SMART" id="SM00862">
    <property type="entry name" value="Trans_reg_C"/>
    <property type="match status" value="1"/>
</dbReference>
<gene>
    <name evidence="8" type="ORF">CLV71_10933</name>
</gene>
<dbReference type="InterPro" id="IPR036388">
    <property type="entry name" value="WH-like_DNA-bd_sf"/>
</dbReference>
<dbReference type="PANTHER" id="PTHR35807:SF1">
    <property type="entry name" value="TRANSCRIPTIONAL REGULATOR REDD"/>
    <property type="match status" value="1"/>
</dbReference>
<organism evidence="8 9">
    <name type="scientific">Actinophytocola oryzae</name>
    <dbReference type="NCBI Taxonomy" id="502181"/>
    <lineage>
        <taxon>Bacteria</taxon>
        <taxon>Bacillati</taxon>
        <taxon>Actinomycetota</taxon>
        <taxon>Actinomycetes</taxon>
        <taxon>Pseudonocardiales</taxon>
        <taxon>Pseudonocardiaceae</taxon>
    </lineage>
</organism>
<accession>A0A4R7VFK2</accession>
<keyword evidence="2" id="KW-0805">Transcription regulation</keyword>
<protein>
    <submittedName>
        <fullName evidence="8">Transcriptional regulator</fullName>
    </submittedName>
</protein>
<evidence type="ECO:0000259" key="7">
    <source>
        <dbReference type="PROSITE" id="PS51755"/>
    </source>
</evidence>
<dbReference type="AlphaFoldDB" id="A0A4R7VFK2"/>
<feature type="domain" description="OmpR/PhoB-type" evidence="7">
    <location>
        <begin position="1"/>
        <end position="97"/>
    </location>
</feature>
<dbReference type="InterPro" id="IPR005158">
    <property type="entry name" value="BTAD"/>
</dbReference>
<feature type="region of interest" description="Disordered" evidence="6">
    <location>
        <begin position="261"/>
        <end position="285"/>
    </location>
</feature>
<dbReference type="Pfam" id="PF00486">
    <property type="entry name" value="Trans_reg_C"/>
    <property type="match status" value="1"/>
</dbReference>
<dbReference type="Gene3D" id="1.25.40.10">
    <property type="entry name" value="Tetratricopeptide repeat domain"/>
    <property type="match status" value="1"/>
</dbReference>
<dbReference type="EMBL" id="SOCP01000009">
    <property type="protein sequence ID" value="TDV47798.1"/>
    <property type="molecule type" value="Genomic_DNA"/>
</dbReference>
<dbReference type="PROSITE" id="PS51755">
    <property type="entry name" value="OMPR_PHOB"/>
    <property type="match status" value="1"/>
</dbReference>
<evidence type="ECO:0000256" key="6">
    <source>
        <dbReference type="SAM" id="MobiDB-lite"/>
    </source>
</evidence>
<dbReference type="GO" id="GO:0003677">
    <property type="term" value="F:DNA binding"/>
    <property type="evidence" value="ECO:0007669"/>
    <property type="project" value="UniProtKB-UniRule"/>
</dbReference>
<evidence type="ECO:0000313" key="8">
    <source>
        <dbReference type="EMBL" id="TDV47798.1"/>
    </source>
</evidence>
<dbReference type="CDD" id="cd15831">
    <property type="entry name" value="BTAD"/>
    <property type="match status" value="1"/>
</dbReference>
<dbReference type="Gene3D" id="1.10.10.10">
    <property type="entry name" value="Winged helix-like DNA-binding domain superfamily/Winged helix DNA-binding domain"/>
    <property type="match status" value="1"/>
</dbReference>
<dbReference type="Pfam" id="PF03704">
    <property type="entry name" value="BTAD"/>
    <property type="match status" value="1"/>
</dbReference>
<sequence>MITFRVLGPLAASDERGQVDLRGPRHRAVLARLLVARRRVVPVGQLVSDLWPDPPGGAVGAVQTFVAALRKALEPDRPPRTPARLLVTSGPGYALHAESVDAWDLEAAVGSTGSPQEVLARVAAALDSWRGPAYADFADEPWARGEIARLDELRALAVERRASALLDVGRAAAAVPDLEAHVDGSPLREDAWRLLALARYQAGRQGDALETLRRARAVLAEELGVDPGPALRQVEADILAQAPAVAPHGAGADRNADVVARGADPGAGSGTPGTRGAGTGGLAADGEDQVIRGAGVTAGRAGDVAARADVVASGADRVAAGGRVAHGADLGADSGDRVVGGADPVAGDVVRVVGRGSGPGDLVARSAGHETDGTDLLARGALFVGRGGELAGLSAAAAEVVERGRMGLALVAGEAGAGKTALAEAFSARLGWTTAWGDNPDDEGLPAAWPWTRILDGLPRTAPSPEAGGDPAVARFHWHRAVATYLAGHAPLLLVLDDLHWAGEETLALLASLPDTPGAVLIVATYRTTDVPGRLAAFLGRVARAEPTRVYLGGLSVEAVTTMVGDRADAAAIHRRSGGNPFFVRELTRLLTAGGDLSSVPAGVRDVVRHRLATLPADVVTVLRHAAVLGADVDLDLLPGDVLDALEAATERGFLVEAGAGRFRFAHALVRDTLYQDLSRSRRARWHATVAAALERSRPDDVEALAHHYLHAGDAARGVPYARTAAERAERRFAPHHAARLWRAALDRVSADSPERLALLMGLVRNLAVSGDLAAARRLRAEALDLAEAVADPSLTARVIAAFDVPASWPESDDPALARRIVSLTERTLASGAHAPAVRSRLLSTIALEARNAGGERAHEAAEEAEAVARTLDDPAVLAFALNARFMQSFATAGGAPTRLRIGTELVALATRHALVAFEVLGHLIVMQANAALADVTAADHHADAAERLGEDYEIPLVSVLIDGYRAMRAGDPVLYRAAATRLAGAGMPGMSEGILGLALLCERVRRGEQAVGGDFGAYEPWCRPLVLLAAGDVAGARAVEVPPSPRDLLFEARTCLHALSAIELDDRETMTRLHRALAPAADEVAGAGSGLVTLGPVADYLARLATALSRPPRARAARAPGR</sequence>
<reference evidence="8 9" key="1">
    <citation type="submission" date="2019-03" db="EMBL/GenBank/DDBJ databases">
        <title>Genomic Encyclopedia of Archaeal and Bacterial Type Strains, Phase II (KMG-II): from individual species to whole genera.</title>
        <authorList>
            <person name="Goeker M."/>
        </authorList>
    </citation>
    <scope>NUCLEOTIDE SEQUENCE [LARGE SCALE GENOMIC DNA]</scope>
    <source>
        <strain evidence="8 9">DSM 45499</strain>
    </source>
</reference>
<evidence type="ECO:0000256" key="1">
    <source>
        <dbReference type="ARBA" id="ARBA00005820"/>
    </source>
</evidence>
<evidence type="ECO:0000256" key="4">
    <source>
        <dbReference type="ARBA" id="ARBA00023163"/>
    </source>
</evidence>
<dbReference type="SUPFAM" id="SSF46894">
    <property type="entry name" value="C-terminal effector domain of the bipartite response regulators"/>
    <property type="match status" value="1"/>
</dbReference>
<name>A0A4R7VFK2_9PSEU</name>
<dbReference type="SUPFAM" id="SSF48452">
    <property type="entry name" value="TPR-like"/>
    <property type="match status" value="1"/>
</dbReference>
<evidence type="ECO:0000313" key="9">
    <source>
        <dbReference type="Proteomes" id="UP000294927"/>
    </source>
</evidence>